<dbReference type="EMBL" id="CP003060">
    <property type="protein sequence ID" value="AEP29922.1"/>
    <property type="molecule type" value="Genomic_DNA"/>
</dbReference>
<dbReference type="HOGENOM" id="CLU_2682584_0_0_6"/>
<dbReference type="AlphaFoldDB" id="G4QGX7"/>
<reference evidence="1 2" key="1">
    <citation type="journal article" date="2011" name="J. Bacteriol.">
        <title>Complete genome sequence of seawater bacterium Glaciecola nitratireducens FR1064T.</title>
        <authorList>
            <person name="Bian F."/>
            <person name="Qin Q.L."/>
            <person name="Xie B.B."/>
            <person name="Shu Y.L."/>
            <person name="Zhang X.Y."/>
            <person name="Yu Y."/>
            <person name="Chen B."/>
            <person name="Chen X.L."/>
            <person name="Zhou B.C."/>
            <person name="Zhang Y.Z."/>
        </authorList>
    </citation>
    <scope>NUCLEOTIDE SEQUENCE [LARGE SCALE GENOMIC DNA]</scope>
    <source>
        <strain evidence="2">JCM 12485 / KCTC 12276 / FR1064</strain>
    </source>
</reference>
<evidence type="ECO:0000313" key="1">
    <source>
        <dbReference type="EMBL" id="AEP29922.1"/>
    </source>
</evidence>
<proteinExistence type="predicted"/>
<gene>
    <name evidence="1" type="ordered locus">GNIT_1812</name>
</gene>
<evidence type="ECO:0000313" key="2">
    <source>
        <dbReference type="Proteomes" id="UP000009282"/>
    </source>
</evidence>
<dbReference type="STRING" id="1085623.GNIT_1812"/>
<organism evidence="1 2">
    <name type="scientific">Glaciecola nitratireducens (strain JCM 12485 / KCTC 12276 / FR1064)</name>
    <dbReference type="NCBI Taxonomy" id="1085623"/>
    <lineage>
        <taxon>Bacteria</taxon>
        <taxon>Pseudomonadati</taxon>
        <taxon>Pseudomonadota</taxon>
        <taxon>Gammaproteobacteria</taxon>
        <taxon>Alteromonadales</taxon>
        <taxon>Alteromonadaceae</taxon>
        <taxon>Brumicola</taxon>
    </lineage>
</organism>
<sequence>MQLDTLIEQLTEMQAIHGGEMEVRVNADHGQTAMAATYVSAAYIDQDTYMPESINDGDLEEFPDAIQVIEIQGY</sequence>
<keyword evidence="2" id="KW-1185">Reference proteome</keyword>
<accession>G4QGX7</accession>
<name>G4QGX7_GLANF</name>
<protein>
    <submittedName>
        <fullName evidence="1">Uncharacterized protein</fullName>
    </submittedName>
</protein>
<dbReference type="Proteomes" id="UP000009282">
    <property type="component" value="Chromosome"/>
</dbReference>
<dbReference type="RefSeq" id="WP_014108796.1">
    <property type="nucleotide sequence ID" value="NC_016041.1"/>
</dbReference>
<dbReference type="KEGG" id="gni:GNIT_1812"/>